<name>A0A429YUY5_9HYPH</name>
<accession>A0A429YUY5</accession>
<keyword evidence="3" id="KW-1185">Reference proteome</keyword>
<evidence type="ECO:0000256" key="1">
    <source>
        <dbReference type="SAM" id="MobiDB-lite"/>
    </source>
</evidence>
<evidence type="ECO:0000313" key="2">
    <source>
        <dbReference type="EMBL" id="RST85154.1"/>
    </source>
</evidence>
<evidence type="ECO:0000313" key="3">
    <source>
        <dbReference type="Proteomes" id="UP000278398"/>
    </source>
</evidence>
<comment type="caution">
    <text evidence="2">The sequence shown here is derived from an EMBL/GenBank/DDBJ whole genome shotgun (WGS) entry which is preliminary data.</text>
</comment>
<organism evidence="2 3">
    <name type="scientific">Aquibium carbonis</name>
    <dbReference type="NCBI Taxonomy" id="2495581"/>
    <lineage>
        <taxon>Bacteria</taxon>
        <taxon>Pseudomonadati</taxon>
        <taxon>Pseudomonadota</taxon>
        <taxon>Alphaproteobacteria</taxon>
        <taxon>Hyphomicrobiales</taxon>
        <taxon>Phyllobacteriaceae</taxon>
        <taxon>Aquibium</taxon>
    </lineage>
</organism>
<dbReference type="AlphaFoldDB" id="A0A429YUY5"/>
<proteinExistence type="predicted"/>
<dbReference type="Proteomes" id="UP000278398">
    <property type="component" value="Unassembled WGS sequence"/>
</dbReference>
<sequence length="124" mass="12626">MLALISPVAVATPWKPDALRAPDRASGVRCSTAATPTPYPSPQGGGGWQTTSLRSRKHQSSRSPSPLWGGVRGGGRGAFNEPSTGAAGFLPASRASGKRSVAATGIAAVARRSNLSAHPRKGAR</sequence>
<feature type="region of interest" description="Disordered" evidence="1">
    <location>
        <begin position="13"/>
        <end position="97"/>
    </location>
</feature>
<protein>
    <submittedName>
        <fullName evidence="2">Uncharacterized protein</fullName>
    </submittedName>
</protein>
<dbReference type="EMBL" id="RWKW01000064">
    <property type="protein sequence ID" value="RST85154.1"/>
    <property type="molecule type" value="Genomic_DNA"/>
</dbReference>
<gene>
    <name evidence="2" type="ORF">EJC49_17345</name>
</gene>
<reference evidence="2 3" key="1">
    <citation type="submission" date="2018-12" db="EMBL/GenBank/DDBJ databases">
        <title>Mesorhizobium carbonis sp. nov., isolated from coal mine water.</title>
        <authorList>
            <person name="Xin W."/>
            <person name="Xu Z."/>
            <person name="Xiang F."/>
            <person name="Zhang J."/>
            <person name="Xi L."/>
            <person name="Liu J."/>
        </authorList>
    </citation>
    <scope>NUCLEOTIDE SEQUENCE [LARGE SCALE GENOMIC DNA]</scope>
    <source>
        <strain evidence="2 3">B2.3</strain>
    </source>
</reference>